<dbReference type="AlphaFoldDB" id="A0A0A8YQ61"/>
<sequence>MPRPVLVSPFRLIQEPQALSD</sequence>
<name>A0A0A8YQ61_ARUDO</name>
<reference evidence="1" key="1">
    <citation type="submission" date="2014-09" db="EMBL/GenBank/DDBJ databases">
        <authorList>
            <person name="Magalhaes I.L.F."/>
            <person name="Oliveira U."/>
            <person name="Santos F.R."/>
            <person name="Vidigal T.H.D.A."/>
            <person name="Brescovit A.D."/>
            <person name="Santos A.J."/>
        </authorList>
    </citation>
    <scope>NUCLEOTIDE SEQUENCE</scope>
    <source>
        <tissue evidence="1">Shoot tissue taken approximately 20 cm above the soil surface</tissue>
    </source>
</reference>
<dbReference type="EMBL" id="GBRH01269967">
    <property type="protein sequence ID" value="JAD27928.1"/>
    <property type="molecule type" value="Transcribed_RNA"/>
</dbReference>
<reference evidence="1" key="2">
    <citation type="journal article" date="2015" name="Data Brief">
        <title>Shoot transcriptome of the giant reed, Arundo donax.</title>
        <authorList>
            <person name="Barrero R.A."/>
            <person name="Guerrero F.D."/>
            <person name="Moolhuijzen P."/>
            <person name="Goolsby J.A."/>
            <person name="Tidwell J."/>
            <person name="Bellgard S.E."/>
            <person name="Bellgard M.I."/>
        </authorList>
    </citation>
    <scope>NUCLEOTIDE SEQUENCE</scope>
    <source>
        <tissue evidence="1">Shoot tissue taken approximately 20 cm above the soil surface</tissue>
    </source>
</reference>
<organism evidence="1">
    <name type="scientific">Arundo donax</name>
    <name type="common">Giant reed</name>
    <name type="synonym">Donax arundinaceus</name>
    <dbReference type="NCBI Taxonomy" id="35708"/>
    <lineage>
        <taxon>Eukaryota</taxon>
        <taxon>Viridiplantae</taxon>
        <taxon>Streptophyta</taxon>
        <taxon>Embryophyta</taxon>
        <taxon>Tracheophyta</taxon>
        <taxon>Spermatophyta</taxon>
        <taxon>Magnoliopsida</taxon>
        <taxon>Liliopsida</taxon>
        <taxon>Poales</taxon>
        <taxon>Poaceae</taxon>
        <taxon>PACMAD clade</taxon>
        <taxon>Arundinoideae</taxon>
        <taxon>Arundineae</taxon>
        <taxon>Arundo</taxon>
    </lineage>
</organism>
<accession>A0A0A8YQ61</accession>
<protein>
    <submittedName>
        <fullName evidence="1">Uncharacterized protein</fullName>
    </submittedName>
</protein>
<proteinExistence type="predicted"/>
<evidence type="ECO:0000313" key="1">
    <source>
        <dbReference type="EMBL" id="JAD27928.1"/>
    </source>
</evidence>